<evidence type="ECO:0000313" key="2">
    <source>
        <dbReference type="EMBL" id="CAA9544530.1"/>
    </source>
</evidence>
<feature type="compositionally biased region" description="Basic residues" evidence="1">
    <location>
        <begin position="38"/>
        <end position="49"/>
    </location>
</feature>
<sequence>MPAPPPGSGGHADGSGPGKPDRSSKTVDNGRNVGVGGRWHRGCAFGRRRGLPDDRNRRRRGAA</sequence>
<reference evidence="2" key="1">
    <citation type="submission" date="2020-02" db="EMBL/GenBank/DDBJ databases">
        <authorList>
            <person name="Meier V. D."/>
        </authorList>
    </citation>
    <scope>NUCLEOTIDE SEQUENCE</scope>
    <source>
        <strain evidence="2">AVDCRST_MAG59</strain>
    </source>
</reference>
<dbReference type="AlphaFoldDB" id="A0A6J4UB24"/>
<gene>
    <name evidence="2" type="ORF">AVDCRST_MAG59-1153</name>
</gene>
<accession>A0A6J4UB24</accession>
<feature type="region of interest" description="Disordered" evidence="1">
    <location>
        <begin position="1"/>
        <end position="63"/>
    </location>
</feature>
<protein>
    <submittedName>
        <fullName evidence="2">Uncharacterized protein</fullName>
    </submittedName>
</protein>
<organism evidence="2">
    <name type="scientific">uncultured Thermomicrobiales bacterium</name>
    <dbReference type="NCBI Taxonomy" id="1645740"/>
    <lineage>
        <taxon>Bacteria</taxon>
        <taxon>Pseudomonadati</taxon>
        <taxon>Thermomicrobiota</taxon>
        <taxon>Thermomicrobia</taxon>
        <taxon>Thermomicrobiales</taxon>
        <taxon>environmental samples</taxon>
    </lineage>
</organism>
<proteinExistence type="predicted"/>
<name>A0A6J4UB24_9BACT</name>
<dbReference type="EMBL" id="CADCWF010000071">
    <property type="protein sequence ID" value="CAA9544530.1"/>
    <property type="molecule type" value="Genomic_DNA"/>
</dbReference>
<feature type="compositionally biased region" description="Gly residues" evidence="1">
    <location>
        <begin position="8"/>
        <end position="17"/>
    </location>
</feature>
<evidence type="ECO:0000256" key="1">
    <source>
        <dbReference type="SAM" id="MobiDB-lite"/>
    </source>
</evidence>